<dbReference type="InterPro" id="IPR051468">
    <property type="entry name" value="Fungal_SecMetab_SDRs"/>
</dbReference>
<evidence type="ECO:0000256" key="4">
    <source>
        <dbReference type="RuleBase" id="RU000363"/>
    </source>
</evidence>
<protein>
    <recommendedName>
        <fullName evidence="7">NAD(P)-binding protein</fullName>
    </recommendedName>
</protein>
<evidence type="ECO:0000256" key="3">
    <source>
        <dbReference type="ARBA" id="ARBA00023002"/>
    </source>
</evidence>
<dbReference type="AlphaFoldDB" id="A0AAD7FKV2"/>
<keyword evidence="6" id="KW-1185">Reference proteome</keyword>
<dbReference type="Pfam" id="PF00106">
    <property type="entry name" value="adh_short"/>
    <property type="match status" value="1"/>
</dbReference>
<dbReference type="PRINTS" id="PR00081">
    <property type="entry name" value="GDHRDH"/>
</dbReference>
<comment type="similarity">
    <text evidence="1 4">Belongs to the short-chain dehydrogenases/reductases (SDR) family.</text>
</comment>
<organism evidence="5 6">
    <name type="scientific">Roridomyces roridus</name>
    <dbReference type="NCBI Taxonomy" id="1738132"/>
    <lineage>
        <taxon>Eukaryota</taxon>
        <taxon>Fungi</taxon>
        <taxon>Dikarya</taxon>
        <taxon>Basidiomycota</taxon>
        <taxon>Agaricomycotina</taxon>
        <taxon>Agaricomycetes</taxon>
        <taxon>Agaricomycetidae</taxon>
        <taxon>Agaricales</taxon>
        <taxon>Marasmiineae</taxon>
        <taxon>Mycenaceae</taxon>
        <taxon>Roridomyces</taxon>
    </lineage>
</organism>
<dbReference type="Proteomes" id="UP001221142">
    <property type="component" value="Unassembled WGS sequence"/>
</dbReference>
<keyword evidence="2" id="KW-0521">NADP</keyword>
<dbReference type="GO" id="GO:0005737">
    <property type="term" value="C:cytoplasm"/>
    <property type="evidence" value="ECO:0007669"/>
    <property type="project" value="TreeGrafter"/>
</dbReference>
<dbReference type="Gene3D" id="3.40.50.720">
    <property type="entry name" value="NAD(P)-binding Rossmann-like Domain"/>
    <property type="match status" value="1"/>
</dbReference>
<sequence>MFSPRTIFVTGANQGLGMHAVHQLAATPDVLVFMGSRKLASAEEALAKFASDIHSSSTVIPVQLDITDATSIQNAHDVVAKTLKEKNLSALDVLVNNAAIAAGAPEAIYATNVLGVARLKDAFLHLIPKGGSILNVSSGLGSNTLFTKRPAVLPPTYLYYSSSKAALNSLTVQWALDEEQKASGIRVISICPGLNATNLNNYMEAGGSPADGCKVIVKEALTKDGKTAIFVHKDGEYPW</sequence>
<evidence type="ECO:0000256" key="2">
    <source>
        <dbReference type="ARBA" id="ARBA00022857"/>
    </source>
</evidence>
<name>A0AAD7FKV2_9AGAR</name>
<dbReference type="InterPro" id="IPR002347">
    <property type="entry name" value="SDR_fam"/>
</dbReference>
<dbReference type="PANTHER" id="PTHR43544:SF7">
    <property type="entry name" value="NADB-LER2"/>
    <property type="match status" value="1"/>
</dbReference>
<dbReference type="PANTHER" id="PTHR43544">
    <property type="entry name" value="SHORT-CHAIN DEHYDROGENASE/REDUCTASE"/>
    <property type="match status" value="1"/>
</dbReference>
<reference evidence="5" key="1">
    <citation type="submission" date="2023-03" db="EMBL/GenBank/DDBJ databases">
        <title>Massive genome expansion in bonnet fungi (Mycena s.s.) driven by repeated elements and novel gene families across ecological guilds.</title>
        <authorList>
            <consortium name="Lawrence Berkeley National Laboratory"/>
            <person name="Harder C.B."/>
            <person name="Miyauchi S."/>
            <person name="Viragh M."/>
            <person name="Kuo A."/>
            <person name="Thoen E."/>
            <person name="Andreopoulos B."/>
            <person name="Lu D."/>
            <person name="Skrede I."/>
            <person name="Drula E."/>
            <person name="Henrissat B."/>
            <person name="Morin E."/>
            <person name="Kohler A."/>
            <person name="Barry K."/>
            <person name="LaButti K."/>
            <person name="Morin E."/>
            <person name="Salamov A."/>
            <person name="Lipzen A."/>
            <person name="Mereny Z."/>
            <person name="Hegedus B."/>
            <person name="Baldrian P."/>
            <person name="Stursova M."/>
            <person name="Weitz H."/>
            <person name="Taylor A."/>
            <person name="Grigoriev I.V."/>
            <person name="Nagy L.G."/>
            <person name="Martin F."/>
            <person name="Kauserud H."/>
        </authorList>
    </citation>
    <scope>NUCLEOTIDE SEQUENCE</scope>
    <source>
        <strain evidence="5">9284</strain>
    </source>
</reference>
<dbReference type="SUPFAM" id="SSF51735">
    <property type="entry name" value="NAD(P)-binding Rossmann-fold domains"/>
    <property type="match status" value="1"/>
</dbReference>
<dbReference type="InterPro" id="IPR036291">
    <property type="entry name" value="NAD(P)-bd_dom_sf"/>
</dbReference>
<gene>
    <name evidence="5" type="ORF">FB45DRAFT_796732</name>
</gene>
<dbReference type="GO" id="GO:0016491">
    <property type="term" value="F:oxidoreductase activity"/>
    <property type="evidence" value="ECO:0007669"/>
    <property type="project" value="UniProtKB-KW"/>
</dbReference>
<evidence type="ECO:0000256" key="1">
    <source>
        <dbReference type="ARBA" id="ARBA00006484"/>
    </source>
</evidence>
<keyword evidence="3" id="KW-0560">Oxidoreductase</keyword>
<dbReference type="EMBL" id="JARKIF010000013">
    <property type="protein sequence ID" value="KAJ7624789.1"/>
    <property type="molecule type" value="Genomic_DNA"/>
</dbReference>
<evidence type="ECO:0000313" key="6">
    <source>
        <dbReference type="Proteomes" id="UP001221142"/>
    </source>
</evidence>
<accession>A0AAD7FKV2</accession>
<evidence type="ECO:0008006" key="7">
    <source>
        <dbReference type="Google" id="ProtNLM"/>
    </source>
</evidence>
<comment type="caution">
    <text evidence="5">The sequence shown here is derived from an EMBL/GenBank/DDBJ whole genome shotgun (WGS) entry which is preliminary data.</text>
</comment>
<proteinExistence type="inferred from homology"/>
<dbReference type="PRINTS" id="PR00080">
    <property type="entry name" value="SDRFAMILY"/>
</dbReference>
<evidence type="ECO:0000313" key="5">
    <source>
        <dbReference type="EMBL" id="KAJ7624789.1"/>
    </source>
</evidence>